<evidence type="ECO:0000259" key="3">
    <source>
        <dbReference type="Pfam" id="PF01210"/>
    </source>
</evidence>
<feature type="domain" description="Glycerol-3-phosphate dehydrogenase NAD-dependent N-terminal" evidence="3">
    <location>
        <begin position="7"/>
        <end position="98"/>
    </location>
</feature>
<dbReference type="InterPro" id="IPR008927">
    <property type="entry name" value="6-PGluconate_DH-like_C_sf"/>
</dbReference>
<dbReference type="OrthoDB" id="4394513at2759"/>
<dbReference type="InterPro" id="IPR011128">
    <property type="entry name" value="G3P_DH_NAD-dep_N"/>
</dbReference>
<dbReference type="Proteomes" id="UP000034680">
    <property type="component" value="Unassembled WGS sequence"/>
</dbReference>
<dbReference type="GO" id="GO:0051287">
    <property type="term" value="F:NAD binding"/>
    <property type="evidence" value="ECO:0007669"/>
    <property type="project" value="InterPro"/>
</dbReference>
<dbReference type="Pfam" id="PF02317">
    <property type="entry name" value="Octopine_DH"/>
    <property type="match status" value="1"/>
</dbReference>
<reference evidence="5 6" key="1">
    <citation type="submission" date="2015-05" db="EMBL/GenBank/DDBJ databases">
        <title>Distinctive expansion of gene families associated with plant cell wall degradation and secondary metabolism in the genomes of grapevine trunk pathogens.</title>
        <authorList>
            <person name="Lawrence D.P."/>
            <person name="Travadon R."/>
            <person name="Rolshausen P.E."/>
            <person name="Baumgartner K."/>
        </authorList>
    </citation>
    <scope>NUCLEOTIDE SEQUENCE [LARGE SCALE GENOMIC DNA]</scope>
    <source>
        <strain evidence="5">DA912</strain>
    </source>
</reference>
<name>A0A0G2G166_9PEZI</name>
<dbReference type="GO" id="GO:0046168">
    <property type="term" value="P:glycerol-3-phosphate catabolic process"/>
    <property type="evidence" value="ECO:0007669"/>
    <property type="project" value="InterPro"/>
</dbReference>
<accession>A0A0G2G166</accession>
<evidence type="ECO:0000313" key="5">
    <source>
        <dbReference type="EMBL" id="KKY39819.1"/>
    </source>
</evidence>
<dbReference type="Gene3D" id="3.40.50.720">
    <property type="entry name" value="NAD(P)-binding Rossmann-like Domain"/>
    <property type="match status" value="1"/>
</dbReference>
<evidence type="ECO:0000259" key="4">
    <source>
        <dbReference type="Pfam" id="PF02317"/>
    </source>
</evidence>
<evidence type="ECO:0000256" key="2">
    <source>
        <dbReference type="ARBA" id="ARBA00048683"/>
    </source>
</evidence>
<keyword evidence="6" id="KW-1185">Reference proteome</keyword>
<protein>
    <submittedName>
        <fullName evidence="5">Putative nad nadp octopine nopaline dehydrogenase</fullName>
    </submittedName>
</protein>
<dbReference type="Gene3D" id="1.10.1040.10">
    <property type="entry name" value="N-(1-d-carboxylethyl)-l-norvaline Dehydrogenase, domain 2"/>
    <property type="match status" value="1"/>
</dbReference>
<dbReference type="GO" id="GO:0141152">
    <property type="term" value="F:glycerol-3-phosphate dehydrogenase (NAD+) activity"/>
    <property type="evidence" value="ECO:0007669"/>
    <property type="project" value="UniProtKB-EC"/>
</dbReference>
<dbReference type="AlphaFoldDB" id="A0A0G2G166"/>
<dbReference type="InterPro" id="IPR036291">
    <property type="entry name" value="NAD(P)-bd_dom_sf"/>
</dbReference>
<dbReference type="InterPro" id="IPR003421">
    <property type="entry name" value="Opine_DH"/>
</dbReference>
<gene>
    <name evidence="5" type="ORF">UCDDA912_g00134</name>
</gene>
<keyword evidence="1" id="KW-0560">Oxidoreductase</keyword>
<feature type="domain" description="Opine dehydrogenase" evidence="4">
    <location>
        <begin position="180"/>
        <end position="325"/>
    </location>
</feature>
<dbReference type="SUPFAM" id="SSF51735">
    <property type="entry name" value="NAD(P)-binding Rossmann-fold domains"/>
    <property type="match status" value="1"/>
</dbReference>
<comment type="catalytic activity">
    <reaction evidence="2">
        <text>sn-glycerol 3-phosphate + NAD(+) = dihydroxyacetone phosphate + NADH + H(+)</text>
        <dbReference type="Rhea" id="RHEA:11092"/>
        <dbReference type="ChEBI" id="CHEBI:15378"/>
        <dbReference type="ChEBI" id="CHEBI:57540"/>
        <dbReference type="ChEBI" id="CHEBI:57597"/>
        <dbReference type="ChEBI" id="CHEBI:57642"/>
        <dbReference type="ChEBI" id="CHEBI:57945"/>
        <dbReference type="EC" id="1.1.1.8"/>
    </reaction>
</comment>
<evidence type="ECO:0000313" key="6">
    <source>
        <dbReference type="Proteomes" id="UP000034680"/>
    </source>
</evidence>
<dbReference type="InterPro" id="IPR013328">
    <property type="entry name" value="6PGD_dom2"/>
</dbReference>
<evidence type="ECO:0000256" key="1">
    <source>
        <dbReference type="ARBA" id="ARBA00023002"/>
    </source>
</evidence>
<proteinExistence type="predicted"/>
<reference evidence="5 6" key="2">
    <citation type="submission" date="2015-05" db="EMBL/GenBank/DDBJ databases">
        <authorList>
            <person name="Morales-Cruz A."/>
            <person name="Amrine K.C."/>
            <person name="Cantu D."/>
        </authorList>
    </citation>
    <scope>NUCLEOTIDE SEQUENCE [LARGE SCALE GENOMIC DNA]</scope>
    <source>
        <strain evidence="5">DA912</strain>
    </source>
</reference>
<comment type="caution">
    <text evidence="5">The sequence shown here is derived from an EMBL/GenBank/DDBJ whole genome shotgun (WGS) entry which is preliminary data.</text>
</comment>
<organism evidence="5 6">
    <name type="scientific">Diaporthe ampelina</name>
    <dbReference type="NCBI Taxonomy" id="1214573"/>
    <lineage>
        <taxon>Eukaryota</taxon>
        <taxon>Fungi</taxon>
        <taxon>Dikarya</taxon>
        <taxon>Ascomycota</taxon>
        <taxon>Pezizomycotina</taxon>
        <taxon>Sordariomycetes</taxon>
        <taxon>Sordariomycetidae</taxon>
        <taxon>Diaporthales</taxon>
        <taxon>Diaporthaceae</taxon>
        <taxon>Diaporthe</taxon>
    </lineage>
</organism>
<sequence length="366" mass="39845">MDMQLPVSILGAGPAGFALAADLQGHGRSVLLYSHPAHTRHADSVREKGCLRATGVMRGSTTVQITTDIGEVVAFSRVLILTVPSTGQETLLEELKGFDLRLHTLIAIPGNLFSLVAGAEIDVENILETNISPYSCRMEDGTLRVMGRKSVVSIAALRDDLGPEFYAGIQGIFSPVELRWCSSVVEVSLSNINGVFHPLMMLMNAGRIESTAGGFLIYRDGLTRSVANAMLAVDRVRIEVGAKFGLRLKSTIDVSNECYNQGFTDLVDLAQNSPPHNKLKAPADIDNRNISEDVPDLLVAWHALAEKLGIDASPITAVIILVEMATGIKYMRLGRNLRKLHLEDVPRGELIARFSPWLIAQNEVRL</sequence>
<dbReference type="Pfam" id="PF01210">
    <property type="entry name" value="NAD_Gly3P_dh_N"/>
    <property type="match status" value="1"/>
</dbReference>
<dbReference type="SUPFAM" id="SSF48179">
    <property type="entry name" value="6-phosphogluconate dehydrogenase C-terminal domain-like"/>
    <property type="match status" value="1"/>
</dbReference>
<dbReference type="EMBL" id="LCUC01000007">
    <property type="protein sequence ID" value="KKY39819.1"/>
    <property type="molecule type" value="Genomic_DNA"/>
</dbReference>